<dbReference type="Gene3D" id="1.25.40.10">
    <property type="entry name" value="Tetratricopeptide repeat domain"/>
    <property type="match status" value="3"/>
</dbReference>
<dbReference type="InterPro" id="IPR011990">
    <property type="entry name" value="TPR-like_helical_dom_sf"/>
</dbReference>
<evidence type="ECO:0000256" key="1">
    <source>
        <dbReference type="PROSITE-ProRule" id="PRU00339"/>
    </source>
</evidence>
<dbReference type="SMART" id="SM00028">
    <property type="entry name" value="TPR"/>
    <property type="match status" value="4"/>
</dbReference>
<comment type="caution">
    <text evidence="2">The sequence shown here is derived from an EMBL/GenBank/DDBJ whole genome shotgun (WGS) entry which is preliminary data.</text>
</comment>
<gene>
    <name evidence="2" type="ORF">G3I71_28510</name>
</gene>
<dbReference type="SUPFAM" id="SSF48452">
    <property type="entry name" value="TPR-like"/>
    <property type="match status" value="2"/>
</dbReference>
<sequence length="470" mass="50058">MEMERVRVRVLPRPLIAALAGCAVLGGALMLLPPDRPAPASAPAPGPAARAELAVAGGVSAALPDLRVFIGDREAYVGTHARDGQAWAQLGSAYVERGRRTADAADFPRAERALRTSLKVRPAAGGRNAEGLVGMAALANARRDFPAARTWGEAALRQAPKRWTSYPALLDAYSGLGDYRAVRRMLERLQGLRSGTAVPAVTARAAGVYRDRGWREDAQAALSDAAARAATPAEEAEWQYRAGELAWERGEPADALRHFEAALRLDPGLSSARAGEGRALAALGRTREAAIAYRAALAKQPSPHYALELGELYDSLGRPAEAQAQYAALRARVAKEQLGGVDGELLLGRFEADHGDAGSAVRRLRAEWARQPGLDVADALGWAMHRAGRSEEALAWAKRTTDKEHGAEVRSALYVYHRGMIERESGLTGPARRHLEEALRINPYFSPVGGPAAKEALAALGEPVASGSPN</sequence>
<feature type="repeat" description="TPR" evidence="1">
    <location>
        <begin position="236"/>
        <end position="269"/>
    </location>
</feature>
<dbReference type="InterPro" id="IPR019734">
    <property type="entry name" value="TPR_rpt"/>
</dbReference>
<dbReference type="EMBL" id="JAAGLU010000026">
    <property type="protein sequence ID" value="NEC89670.1"/>
    <property type="molecule type" value="Genomic_DNA"/>
</dbReference>
<keyword evidence="1" id="KW-0802">TPR repeat</keyword>
<reference evidence="2" key="1">
    <citation type="submission" date="2020-01" db="EMBL/GenBank/DDBJ databases">
        <title>Insect and environment-associated Actinomycetes.</title>
        <authorList>
            <person name="Currrie C."/>
            <person name="Chevrette M."/>
            <person name="Carlson C."/>
            <person name="Stubbendieck R."/>
            <person name="Wendt-Pienkowski E."/>
        </authorList>
    </citation>
    <scope>NUCLEOTIDE SEQUENCE</scope>
    <source>
        <strain evidence="2">SID12501</strain>
    </source>
</reference>
<dbReference type="PROSITE" id="PS50005">
    <property type="entry name" value="TPR"/>
    <property type="match status" value="1"/>
</dbReference>
<protein>
    <submittedName>
        <fullName evidence="2">Tetratricopeptide repeat protein</fullName>
    </submittedName>
</protein>
<accession>A0A6B3BZV9</accession>
<dbReference type="PANTHER" id="PTHR12558">
    <property type="entry name" value="CELL DIVISION CYCLE 16,23,27"/>
    <property type="match status" value="1"/>
</dbReference>
<organism evidence="2">
    <name type="scientific">Streptomyces sp. SID12501</name>
    <dbReference type="NCBI Taxonomy" id="2706042"/>
    <lineage>
        <taxon>Bacteria</taxon>
        <taxon>Bacillati</taxon>
        <taxon>Actinomycetota</taxon>
        <taxon>Actinomycetes</taxon>
        <taxon>Kitasatosporales</taxon>
        <taxon>Streptomycetaceae</taxon>
        <taxon>Streptomyces</taxon>
    </lineage>
</organism>
<proteinExistence type="predicted"/>
<evidence type="ECO:0000313" key="2">
    <source>
        <dbReference type="EMBL" id="NEC89670.1"/>
    </source>
</evidence>
<name>A0A6B3BZV9_9ACTN</name>
<dbReference type="AlphaFoldDB" id="A0A6B3BZV9"/>
<dbReference type="PANTHER" id="PTHR12558:SF13">
    <property type="entry name" value="CELL DIVISION CYCLE PROTEIN 27 HOMOLOG"/>
    <property type="match status" value="1"/>
</dbReference>
<dbReference type="Pfam" id="PF14559">
    <property type="entry name" value="TPR_19"/>
    <property type="match status" value="1"/>
</dbReference>
<dbReference type="RefSeq" id="WP_164318821.1">
    <property type="nucleotide sequence ID" value="NZ_JAAGLU010000026.1"/>
</dbReference>